<keyword evidence="6 7" id="KW-0472">Membrane</keyword>
<keyword evidence="5 7" id="KW-1133">Transmembrane helix</keyword>
<evidence type="ECO:0000256" key="2">
    <source>
        <dbReference type="ARBA" id="ARBA00004936"/>
    </source>
</evidence>
<accession>A0ABY4EKJ6</accession>
<feature type="transmembrane region" description="Helical" evidence="7">
    <location>
        <begin position="198"/>
        <end position="224"/>
    </location>
</feature>
<evidence type="ECO:0000313" key="9">
    <source>
        <dbReference type="EMBL" id="UOQ44995.1"/>
    </source>
</evidence>
<feature type="domain" description="Sulfatase N-terminal" evidence="8">
    <location>
        <begin position="331"/>
        <end position="625"/>
    </location>
</feature>
<gene>
    <name evidence="9" type="ORF">MUN89_03315</name>
</gene>
<feature type="transmembrane region" description="Helical" evidence="7">
    <location>
        <begin position="231"/>
        <end position="247"/>
    </location>
</feature>
<protein>
    <submittedName>
        <fullName evidence="9">LTA synthase family protein</fullName>
    </submittedName>
</protein>
<dbReference type="PANTHER" id="PTHR47371:SF3">
    <property type="entry name" value="PHOSPHOGLYCEROL TRANSFERASE I"/>
    <property type="match status" value="1"/>
</dbReference>
<dbReference type="InterPro" id="IPR050448">
    <property type="entry name" value="OpgB/LTA_synthase_biosynth"/>
</dbReference>
<dbReference type="EMBL" id="CP095073">
    <property type="protein sequence ID" value="UOQ44995.1"/>
    <property type="molecule type" value="Genomic_DNA"/>
</dbReference>
<keyword evidence="10" id="KW-1185">Reference proteome</keyword>
<dbReference type="SUPFAM" id="SSF53649">
    <property type="entry name" value="Alkaline phosphatase-like"/>
    <property type="match status" value="1"/>
</dbReference>
<evidence type="ECO:0000313" key="10">
    <source>
        <dbReference type="Proteomes" id="UP000831787"/>
    </source>
</evidence>
<evidence type="ECO:0000256" key="5">
    <source>
        <dbReference type="ARBA" id="ARBA00022989"/>
    </source>
</evidence>
<dbReference type="Proteomes" id="UP000831787">
    <property type="component" value="Chromosome"/>
</dbReference>
<name>A0ABY4EKJ6_9BACI</name>
<reference evidence="9 10" key="1">
    <citation type="submission" date="2022-04" db="EMBL/GenBank/DDBJ databases">
        <title>Halobacillus sp. isolated from saltern.</title>
        <authorList>
            <person name="Won M."/>
            <person name="Lee C.-M."/>
            <person name="Woen H.-Y."/>
            <person name="Kwon S.-W."/>
        </authorList>
    </citation>
    <scope>NUCLEOTIDE SEQUENCE [LARGE SCALE GENOMIC DNA]</scope>
    <source>
        <strain evidence="9 10">SSBR10-3</strain>
    </source>
</reference>
<organism evidence="9 10">
    <name type="scientific">Halobacillus salinarum</name>
    <dbReference type="NCBI Taxonomy" id="2932257"/>
    <lineage>
        <taxon>Bacteria</taxon>
        <taxon>Bacillati</taxon>
        <taxon>Bacillota</taxon>
        <taxon>Bacilli</taxon>
        <taxon>Bacillales</taxon>
        <taxon>Bacillaceae</taxon>
        <taxon>Halobacillus</taxon>
    </lineage>
</organism>
<dbReference type="Pfam" id="PF00884">
    <property type="entry name" value="Sulfatase"/>
    <property type="match status" value="1"/>
</dbReference>
<feature type="transmembrane region" description="Helical" evidence="7">
    <location>
        <begin position="152"/>
        <end position="170"/>
    </location>
</feature>
<dbReference type="Gene3D" id="3.40.720.10">
    <property type="entry name" value="Alkaline Phosphatase, subunit A"/>
    <property type="match status" value="1"/>
</dbReference>
<evidence type="ECO:0000256" key="6">
    <source>
        <dbReference type="ARBA" id="ARBA00023136"/>
    </source>
</evidence>
<keyword evidence="3" id="KW-1003">Cell membrane</keyword>
<dbReference type="InterPro" id="IPR017850">
    <property type="entry name" value="Alkaline_phosphatase_core_sf"/>
</dbReference>
<comment type="pathway">
    <text evidence="2">Cell wall biogenesis; lipoteichoic acid biosynthesis.</text>
</comment>
<feature type="transmembrane region" description="Helical" evidence="7">
    <location>
        <begin position="51"/>
        <end position="69"/>
    </location>
</feature>
<evidence type="ECO:0000259" key="8">
    <source>
        <dbReference type="Pfam" id="PF00884"/>
    </source>
</evidence>
<keyword evidence="4 7" id="KW-0812">Transmembrane</keyword>
<feature type="transmembrane region" description="Helical" evidence="7">
    <location>
        <begin position="130"/>
        <end position="147"/>
    </location>
</feature>
<evidence type="ECO:0000256" key="3">
    <source>
        <dbReference type="ARBA" id="ARBA00022475"/>
    </source>
</evidence>
<dbReference type="InterPro" id="IPR000917">
    <property type="entry name" value="Sulfatase_N"/>
</dbReference>
<proteinExistence type="predicted"/>
<evidence type="ECO:0000256" key="4">
    <source>
        <dbReference type="ARBA" id="ARBA00022692"/>
    </source>
</evidence>
<dbReference type="RefSeq" id="WP_244711385.1">
    <property type="nucleotide sequence ID" value="NZ_CP095073.1"/>
</dbReference>
<feature type="transmembrane region" description="Helical" evidence="7">
    <location>
        <begin position="12"/>
        <end position="31"/>
    </location>
</feature>
<comment type="subcellular location">
    <subcellularLocation>
        <location evidence="1">Cell membrane</location>
        <topology evidence="1">Multi-pass membrane protein</topology>
    </subcellularLocation>
</comment>
<dbReference type="PANTHER" id="PTHR47371">
    <property type="entry name" value="LIPOTEICHOIC ACID SYNTHASE"/>
    <property type="match status" value="1"/>
</dbReference>
<feature type="transmembrane region" description="Helical" evidence="7">
    <location>
        <begin position="89"/>
        <end position="110"/>
    </location>
</feature>
<evidence type="ECO:0000256" key="7">
    <source>
        <dbReference type="SAM" id="Phobius"/>
    </source>
</evidence>
<sequence>MKQAMQKVGAGIAFVVGNLFISLLVLSIYQWASHSFQTNPAIDWVQVHTKFFGMLVLIGGGLLLLTVPLQLKLLVKIQEHKVLMRGCKILILLVMLIASAVFVNFIFQAAEEFMHPDRAIDWIQENRARFLIGVLYLFLFACLFYFVFGNVYLSMILFTTVGTALAYVHYNKMNFRSEPLYPADFQQLGHMKEVLPMIAGYLSFGRITAVLVAIVILLFLVPFLPKIKTVWWARLVLIPVTAFLLYSCTYYESTFVKQGLEKLEIKAVGWNQLTNFKKNGFLFAFVSNLQGDQFKEPDKYNKSQVTEIAQELQKESAVSVFNPDTKPKEKPNIIYLMSEAFWDPTRLPNVTFSADPMPHIRKLMKEYPSGNILSPMFGGGTANVEFEALTGYSMAFLKEGTIPYQEMIEKQPPVPTLVSTLNNMGYYTTAYHPNNKVFYKRNRVYDRFGFNDFISVEDITFKKYSGRYVADESVSKEILKVLKDHKEPTFVHSVTMQNHFPYRGDRYEHPDIEVSGLSKEQTPVLEEYVEGIRRSDVAMQMLVDELEQLDEPTIVVFWGDHLPILGDNKALYKETHFAEGKSKAEEDVMYSKTPMFMYANFPIEQKDLGTVSPVFFPSMVLQYAGLEVSPFYSFLSEVHSEFNGIKSNVKLDDENQIITDLTDKQKQLLNQYRLLEYDLLAGKQYTESLLYNGNP</sequence>
<evidence type="ECO:0000256" key="1">
    <source>
        <dbReference type="ARBA" id="ARBA00004651"/>
    </source>
</evidence>
<dbReference type="CDD" id="cd16015">
    <property type="entry name" value="LTA_synthase"/>
    <property type="match status" value="1"/>
</dbReference>